<gene>
    <name evidence="3" type="ORF">MICCA_1770027</name>
</gene>
<keyword evidence="2" id="KW-0472">Membrane</keyword>
<dbReference type="Proteomes" id="UP000005806">
    <property type="component" value="Unassembled WGS sequence"/>
</dbReference>
<evidence type="ECO:0000256" key="2">
    <source>
        <dbReference type="SAM" id="Phobius"/>
    </source>
</evidence>
<keyword evidence="2" id="KW-1133">Transmembrane helix</keyword>
<organism evidence="3 4">
    <name type="scientific">Microcystis aeruginosa PCC 9432</name>
    <dbReference type="NCBI Taxonomy" id="1160280"/>
    <lineage>
        <taxon>Bacteria</taxon>
        <taxon>Bacillati</taxon>
        <taxon>Cyanobacteriota</taxon>
        <taxon>Cyanophyceae</taxon>
        <taxon>Oscillatoriophycideae</taxon>
        <taxon>Chroococcales</taxon>
        <taxon>Microcystaceae</taxon>
        <taxon>Microcystis</taxon>
    </lineage>
</organism>
<evidence type="ECO:0000313" key="4">
    <source>
        <dbReference type="Proteomes" id="UP000005806"/>
    </source>
</evidence>
<name>A0A822L6F4_MICAE</name>
<dbReference type="AlphaFoldDB" id="A0A822L6F4"/>
<sequence length="241" mass="26074">MSVILLESKLQHRSRSETNMPAGYEENPRMPLDKVIFVIACIYLGWVVAWLISQKNAPISQNGTISQEDKKFIAYLQSSLAIIDRQSQTSSPDPNPAAKNNPSPVVPVLPAPPANLPVNNTPQIIERIYVPVYPQTPETTAKLVPVTPSSPDIAAPPLPAAPEVKPPVAAVIPTNNQVKNTLVGVMDLGDRSTALFDNKGITTRISPGEFVNGWTLVEVGNQQVILSRNGQTKVLEVGQSF</sequence>
<keyword evidence="2" id="KW-0812">Transmembrane</keyword>
<dbReference type="EMBL" id="CAIH01000087">
    <property type="protein sequence ID" value="CCH91729.1"/>
    <property type="molecule type" value="Genomic_DNA"/>
</dbReference>
<protein>
    <recommendedName>
        <fullName evidence="5">Type II secretion system protein GspC N-terminal domain-containing protein</fullName>
    </recommendedName>
</protein>
<feature type="region of interest" description="Disordered" evidence="1">
    <location>
        <begin position="85"/>
        <end position="108"/>
    </location>
</feature>
<accession>A0A822L6F4</accession>
<proteinExistence type="predicted"/>
<reference evidence="3 4" key="1">
    <citation type="submission" date="2012-04" db="EMBL/GenBank/DDBJ databases">
        <authorList>
            <person name="Genoscope - CEA"/>
        </authorList>
    </citation>
    <scope>NUCLEOTIDE SEQUENCE [LARGE SCALE GENOMIC DNA]</scope>
    <source>
        <strain evidence="3 4">9432</strain>
    </source>
</reference>
<evidence type="ECO:0000256" key="1">
    <source>
        <dbReference type="SAM" id="MobiDB-lite"/>
    </source>
</evidence>
<evidence type="ECO:0008006" key="5">
    <source>
        <dbReference type="Google" id="ProtNLM"/>
    </source>
</evidence>
<evidence type="ECO:0000313" key="3">
    <source>
        <dbReference type="EMBL" id="CCH91729.1"/>
    </source>
</evidence>
<dbReference type="Gene3D" id="2.30.30.830">
    <property type="match status" value="1"/>
</dbReference>
<feature type="transmembrane region" description="Helical" evidence="2">
    <location>
        <begin position="35"/>
        <end position="52"/>
    </location>
</feature>
<comment type="caution">
    <text evidence="3">The sequence shown here is derived from an EMBL/GenBank/DDBJ whole genome shotgun (WGS) entry which is preliminary data.</text>
</comment>